<evidence type="ECO:0000256" key="2">
    <source>
        <dbReference type="ARBA" id="ARBA00023125"/>
    </source>
</evidence>
<evidence type="ECO:0000313" key="5">
    <source>
        <dbReference type="EMBL" id="NML10251.1"/>
    </source>
</evidence>
<dbReference type="Proteomes" id="UP000519023">
    <property type="component" value="Unassembled WGS sequence"/>
</dbReference>
<feature type="domain" description="HTH luxR-type" evidence="4">
    <location>
        <begin position="133"/>
        <end position="198"/>
    </location>
</feature>
<dbReference type="Gene3D" id="1.10.10.10">
    <property type="entry name" value="Winged helix-like DNA-binding domain superfamily/Winged helix DNA-binding domain"/>
    <property type="match status" value="1"/>
</dbReference>
<organism evidence="5 6">
    <name type="scientific">Sphingobium psychrophilum</name>
    <dbReference type="NCBI Taxonomy" id="2728834"/>
    <lineage>
        <taxon>Bacteria</taxon>
        <taxon>Pseudomonadati</taxon>
        <taxon>Pseudomonadota</taxon>
        <taxon>Alphaproteobacteria</taxon>
        <taxon>Sphingomonadales</taxon>
        <taxon>Sphingomonadaceae</taxon>
        <taxon>Sphingobium</taxon>
    </lineage>
</organism>
<dbReference type="PROSITE" id="PS00622">
    <property type="entry name" value="HTH_LUXR_1"/>
    <property type="match status" value="1"/>
</dbReference>
<name>A0A7X9WUP6_9SPHN</name>
<dbReference type="PRINTS" id="PR00038">
    <property type="entry name" value="HTHLUXR"/>
</dbReference>
<dbReference type="SMART" id="SM00421">
    <property type="entry name" value="HTH_LUXR"/>
    <property type="match status" value="1"/>
</dbReference>
<protein>
    <submittedName>
        <fullName evidence="5">DNA-binding response regulator</fullName>
    </submittedName>
</protein>
<dbReference type="SUPFAM" id="SSF46894">
    <property type="entry name" value="C-terminal effector domain of the bipartite response regulators"/>
    <property type="match status" value="1"/>
</dbReference>
<comment type="caution">
    <text evidence="5">The sequence shown here is derived from an EMBL/GenBank/DDBJ whole genome shotgun (WGS) entry which is preliminary data.</text>
</comment>
<proteinExistence type="predicted"/>
<dbReference type="InterPro" id="IPR016032">
    <property type="entry name" value="Sig_transdc_resp-reg_C-effctor"/>
</dbReference>
<dbReference type="PANTHER" id="PTHR44688:SF16">
    <property type="entry name" value="DNA-BINDING TRANSCRIPTIONAL ACTIVATOR DEVR_DOSR"/>
    <property type="match status" value="1"/>
</dbReference>
<dbReference type="CDD" id="cd06170">
    <property type="entry name" value="LuxR_C_like"/>
    <property type="match status" value="1"/>
</dbReference>
<dbReference type="InterPro" id="IPR036388">
    <property type="entry name" value="WH-like_DNA-bd_sf"/>
</dbReference>
<evidence type="ECO:0000256" key="3">
    <source>
        <dbReference type="ARBA" id="ARBA00023163"/>
    </source>
</evidence>
<dbReference type="PANTHER" id="PTHR44688">
    <property type="entry name" value="DNA-BINDING TRANSCRIPTIONAL ACTIVATOR DEVR_DOSR"/>
    <property type="match status" value="1"/>
</dbReference>
<evidence type="ECO:0000256" key="1">
    <source>
        <dbReference type="ARBA" id="ARBA00023015"/>
    </source>
</evidence>
<dbReference type="Pfam" id="PF00196">
    <property type="entry name" value="GerE"/>
    <property type="match status" value="1"/>
</dbReference>
<dbReference type="AlphaFoldDB" id="A0A7X9WUP6"/>
<keyword evidence="6" id="KW-1185">Reference proteome</keyword>
<dbReference type="InterPro" id="IPR011006">
    <property type="entry name" value="CheY-like_superfamily"/>
</dbReference>
<dbReference type="PROSITE" id="PS50043">
    <property type="entry name" value="HTH_LUXR_2"/>
    <property type="match status" value="1"/>
</dbReference>
<accession>A0A7X9WUP6</accession>
<dbReference type="SUPFAM" id="SSF52172">
    <property type="entry name" value="CheY-like"/>
    <property type="match status" value="1"/>
</dbReference>
<reference evidence="5 6" key="1">
    <citation type="submission" date="2020-04" db="EMBL/GenBank/DDBJ databases">
        <title>Sphingobium sp. AR-3-1 isolated from Arctic soil.</title>
        <authorList>
            <person name="Dahal R.H."/>
            <person name="Chaudhary D.K."/>
        </authorList>
    </citation>
    <scope>NUCLEOTIDE SEQUENCE [LARGE SCALE GENOMIC DNA]</scope>
    <source>
        <strain evidence="5 6">AR-3-1</strain>
    </source>
</reference>
<keyword evidence="3" id="KW-0804">Transcription</keyword>
<gene>
    <name evidence="5" type="primary">fixJ</name>
    <name evidence="5" type="ORF">HHL08_08820</name>
</gene>
<keyword evidence="2 5" id="KW-0238">DNA-binding</keyword>
<keyword evidence="1" id="KW-0805">Transcription regulation</keyword>
<dbReference type="EMBL" id="JABBFV010000005">
    <property type="protein sequence ID" value="NML10251.1"/>
    <property type="molecule type" value="Genomic_DNA"/>
</dbReference>
<dbReference type="Gene3D" id="3.40.50.2300">
    <property type="match status" value="1"/>
</dbReference>
<sequence>MKDLSAAAGTPAVYCIGNELRPELMSALSGVASRCFATLHDFLVASTRLAPGIVLFDADSVQDDVSDAIATLRKRGSVQAVLLAKAAPDFAFGVAAIRAGAVDILEKPLSEQRLLDAIQLATSKCGHLHRPPDARDIDRLTAREREVVAWLLHGLTNKEIGRELGISHRTVEIHRARLMRKLAVPSLPALIDIALAQRDKLPDVGAAQPS</sequence>
<evidence type="ECO:0000259" key="4">
    <source>
        <dbReference type="PROSITE" id="PS50043"/>
    </source>
</evidence>
<dbReference type="GO" id="GO:0006355">
    <property type="term" value="P:regulation of DNA-templated transcription"/>
    <property type="evidence" value="ECO:0007669"/>
    <property type="project" value="InterPro"/>
</dbReference>
<dbReference type="InterPro" id="IPR000792">
    <property type="entry name" value="Tscrpt_reg_LuxR_C"/>
</dbReference>
<dbReference type="RefSeq" id="WP_152542854.1">
    <property type="nucleotide sequence ID" value="NZ_JABBFV010000005.1"/>
</dbReference>
<evidence type="ECO:0000313" key="6">
    <source>
        <dbReference type="Proteomes" id="UP000519023"/>
    </source>
</evidence>
<dbReference type="GO" id="GO:0003677">
    <property type="term" value="F:DNA binding"/>
    <property type="evidence" value="ECO:0007669"/>
    <property type="project" value="UniProtKB-KW"/>
</dbReference>